<sequence length="222" mass="24738">METQSTWSTIKGPCRPVHCPRRSVSTAPRSPVIASFSVPTIAPFEFRGRNCWAPQPATTIEIGATPACKTPPSPPIWRARLAVTNGTLDGPKCTHCFGLTGGRERGRGRWRGRWHSRPSQFLSHIIIQPGRYRQTTPFTFSVIATVASLFPPLTSTTRYISRLLPHSSTTLSFRHSSNSKPTTDLRSPSQPNDLIPRRTAHLSLLSFSLLYPLHLQITPHRI</sequence>
<keyword evidence="3" id="KW-1185">Reference proteome</keyword>
<evidence type="ECO:0000313" key="3">
    <source>
        <dbReference type="Proteomes" id="UP001224890"/>
    </source>
</evidence>
<dbReference type="GeneID" id="85451089"/>
<accession>A0AAJ0ACF9</accession>
<feature type="compositionally biased region" description="Polar residues" evidence="1">
    <location>
        <begin position="170"/>
        <end position="192"/>
    </location>
</feature>
<dbReference type="Proteomes" id="UP001224890">
    <property type="component" value="Unassembled WGS sequence"/>
</dbReference>
<dbReference type="AlphaFoldDB" id="A0AAJ0ACF9"/>
<feature type="region of interest" description="Disordered" evidence="1">
    <location>
        <begin position="170"/>
        <end position="193"/>
    </location>
</feature>
<gene>
    <name evidence="2" type="ORF">BDP55DRAFT_293631</name>
</gene>
<dbReference type="RefSeq" id="XP_060425369.1">
    <property type="nucleotide sequence ID" value="XM_060566563.1"/>
</dbReference>
<name>A0AAJ0ACF9_9PEZI</name>
<comment type="caution">
    <text evidence="2">The sequence shown here is derived from an EMBL/GenBank/DDBJ whole genome shotgun (WGS) entry which is preliminary data.</text>
</comment>
<proteinExistence type="predicted"/>
<evidence type="ECO:0000313" key="2">
    <source>
        <dbReference type="EMBL" id="KAK1671366.1"/>
    </source>
</evidence>
<organism evidence="2 3">
    <name type="scientific">Colletotrichum godetiae</name>
    <dbReference type="NCBI Taxonomy" id="1209918"/>
    <lineage>
        <taxon>Eukaryota</taxon>
        <taxon>Fungi</taxon>
        <taxon>Dikarya</taxon>
        <taxon>Ascomycota</taxon>
        <taxon>Pezizomycotina</taxon>
        <taxon>Sordariomycetes</taxon>
        <taxon>Hypocreomycetidae</taxon>
        <taxon>Glomerellales</taxon>
        <taxon>Glomerellaceae</taxon>
        <taxon>Colletotrichum</taxon>
        <taxon>Colletotrichum acutatum species complex</taxon>
    </lineage>
</organism>
<protein>
    <submittedName>
        <fullName evidence="2">Uncharacterized protein</fullName>
    </submittedName>
</protein>
<dbReference type="EMBL" id="JAHMHR010000047">
    <property type="protein sequence ID" value="KAK1671366.1"/>
    <property type="molecule type" value="Genomic_DNA"/>
</dbReference>
<evidence type="ECO:0000256" key="1">
    <source>
        <dbReference type="SAM" id="MobiDB-lite"/>
    </source>
</evidence>
<reference evidence="2" key="1">
    <citation type="submission" date="2021-06" db="EMBL/GenBank/DDBJ databases">
        <title>Comparative genomics, transcriptomics and evolutionary studies reveal genomic signatures of adaptation to plant cell wall in hemibiotrophic fungi.</title>
        <authorList>
            <consortium name="DOE Joint Genome Institute"/>
            <person name="Baroncelli R."/>
            <person name="Diaz J.F."/>
            <person name="Benocci T."/>
            <person name="Peng M."/>
            <person name="Battaglia E."/>
            <person name="Haridas S."/>
            <person name="Andreopoulos W."/>
            <person name="Labutti K."/>
            <person name="Pangilinan J."/>
            <person name="Floch G.L."/>
            <person name="Makela M.R."/>
            <person name="Henrissat B."/>
            <person name="Grigoriev I.V."/>
            <person name="Crouch J.A."/>
            <person name="De Vries R.P."/>
            <person name="Sukno S.A."/>
            <person name="Thon M.R."/>
        </authorList>
    </citation>
    <scope>NUCLEOTIDE SEQUENCE</scope>
    <source>
        <strain evidence="2">CBS 193.32</strain>
    </source>
</reference>